<comment type="caution">
    <text evidence="1">The sequence shown here is derived from an EMBL/GenBank/DDBJ whole genome shotgun (WGS) entry which is preliminary data.</text>
</comment>
<evidence type="ECO:0000313" key="1">
    <source>
        <dbReference type="EMBL" id="MDT2797442.1"/>
    </source>
</evidence>
<evidence type="ECO:0000313" key="2">
    <source>
        <dbReference type="Proteomes" id="UP001255696"/>
    </source>
</evidence>
<sequence>MVRKRRRKPISFDTTLRNPSRIPQFISILSRFEGQVINDDVALSVEAEIIRQKIFEPTKSTLGTYMKSYNKKFVFKADDQSPEAYKKVDAIYSRWKDGDPGDVSNEDIVYLLKNTITAHNERGWNGGWESRLHTQFNFLNELGFVRVVKGERILLSDTGRLMIHEYENGYPKLENYDESFEQSAFLMAFAKYQVNNPYRSNTIEVNFFPLVLNVIRYLDEEYGRPGISKQDLPFIITWGNDDYRTLAEYIYKFRKKFGYKTSDELVYEYAMNLLDNTTPNDVIAPATEQFINEKKIDYKFDKIISETPDEVIRKLRLTMLISLRGAGRFIDINKNEYDKVKHVLNNYSLNIHFNDDVDVYFDYMGKIDDDLRFMADKPETQEAKDAKEIAIEKWASDYDWQFLKEEMLNTVLKRQSTHLILKYVTAPARLEFLSAIVMKKALPRLKVLANYKADDQGIPFSTASGRKKNSIGADIDVFEDDIHAIVEPTVSLQRSFQVEHELPSIRNHVLNTAHYDVDNGLNFREWFCLFIASNISRDVGDQSELIRRANGVKIYPWDIEDFVDYSQNVKSIRDYKVIRDYVKPQSMPIIG</sequence>
<name>A0AAW8TV67_9ENTE</name>
<organism evidence="1 2">
    <name type="scientific">Enterococcus cecorum</name>
    <dbReference type="NCBI Taxonomy" id="44008"/>
    <lineage>
        <taxon>Bacteria</taxon>
        <taxon>Bacillati</taxon>
        <taxon>Bacillota</taxon>
        <taxon>Bacilli</taxon>
        <taxon>Lactobacillales</taxon>
        <taxon>Enterococcaceae</taxon>
        <taxon>Enterococcus</taxon>
    </lineage>
</organism>
<keyword evidence="1" id="KW-0378">Hydrolase</keyword>
<keyword evidence="1" id="KW-0540">Nuclease</keyword>
<dbReference type="InterPro" id="IPR018573">
    <property type="entry name" value="Restrct_endonuc_II_AlwI"/>
</dbReference>
<dbReference type="AlphaFoldDB" id="A0AAW8TV67"/>
<dbReference type="RefSeq" id="WP_311898211.1">
    <property type="nucleotide sequence ID" value="NZ_CP184653.1"/>
</dbReference>
<dbReference type="Gene3D" id="3.40.91.50">
    <property type="match status" value="1"/>
</dbReference>
<protein>
    <submittedName>
        <fullName evidence="1">AlwI family type II restriction endonuclease</fullName>
        <ecNumber evidence="1">3.1.21.-</ecNumber>
    </submittedName>
</protein>
<dbReference type="EC" id="3.1.21.-" evidence="1"/>
<accession>A0AAW8TV67</accession>
<dbReference type="Proteomes" id="UP001255696">
    <property type="component" value="Unassembled WGS sequence"/>
</dbReference>
<reference evidence="1" key="1">
    <citation type="submission" date="2023-03" db="EMBL/GenBank/DDBJ databases">
        <authorList>
            <person name="Shen W."/>
            <person name="Cai J."/>
        </authorList>
    </citation>
    <scope>NUCLEOTIDE SEQUENCE</scope>
    <source>
        <strain evidence="1">B245-2</strain>
    </source>
</reference>
<keyword evidence="1" id="KW-0255">Endonuclease</keyword>
<dbReference type="Pfam" id="PF09491">
    <property type="entry name" value="RE_AlwI"/>
    <property type="match status" value="2"/>
</dbReference>
<dbReference type="GO" id="GO:0016787">
    <property type="term" value="F:hydrolase activity"/>
    <property type="evidence" value="ECO:0007669"/>
    <property type="project" value="UniProtKB-KW"/>
</dbReference>
<proteinExistence type="predicted"/>
<dbReference type="GO" id="GO:0004519">
    <property type="term" value="F:endonuclease activity"/>
    <property type="evidence" value="ECO:0007669"/>
    <property type="project" value="UniProtKB-KW"/>
</dbReference>
<gene>
    <name evidence="1" type="ORF">P7H47_09355</name>
</gene>
<dbReference type="EMBL" id="JARQBI010000025">
    <property type="protein sequence ID" value="MDT2797442.1"/>
    <property type="molecule type" value="Genomic_DNA"/>
</dbReference>